<dbReference type="EMBL" id="CAMXCT020006816">
    <property type="protein sequence ID" value="CAL1173889.1"/>
    <property type="molecule type" value="Genomic_DNA"/>
</dbReference>
<feature type="transmembrane region" description="Helical" evidence="6">
    <location>
        <begin position="413"/>
        <end position="435"/>
    </location>
</feature>
<feature type="compositionally biased region" description="Low complexity" evidence="5">
    <location>
        <begin position="215"/>
        <end position="224"/>
    </location>
</feature>
<evidence type="ECO:0000259" key="7">
    <source>
        <dbReference type="Pfam" id="PF00520"/>
    </source>
</evidence>
<keyword evidence="11" id="KW-1185">Reference proteome</keyword>
<evidence type="ECO:0000256" key="1">
    <source>
        <dbReference type="ARBA" id="ARBA00004141"/>
    </source>
</evidence>
<dbReference type="InterPro" id="IPR043203">
    <property type="entry name" value="VGCC_Ca_Na"/>
</dbReference>
<evidence type="ECO:0000313" key="8">
    <source>
        <dbReference type="EMBL" id="CAI4020514.1"/>
    </source>
</evidence>
<dbReference type="PANTHER" id="PTHR10037:SF230">
    <property type="entry name" value="CA[2+]-CHANNEL PROTEIN ALPHA[[1]] SUBUNIT T, ISOFORM F"/>
    <property type="match status" value="1"/>
</dbReference>
<dbReference type="InterPro" id="IPR005821">
    <property type="entry name" value="Ion_trans_dom"/>
</dbReference>
<dbReference type="GO" id="GO:0005248">
    <property type="term" value="F:voltage-gated sodium channel activity"/>
    <property type="evidence" value="ECO:0007669"/>
    <property type="project" value="TreeGrafter"/>
</dbReference>
<accession>A0A9P1M5Z7</accession>
<proteinExistence type="predicted"/>
<dbReference type="InterPro" id="IPR027359">
    <property type="entry name" value="Volt_channel_dom_sf"/>
</dbReference>
<reference evidence="9" key="2">
    <citation type="submission" date="2024-04" db="EMBL/GenBank/DDBJ databases">
        <authorList>
            <person name="Chen Y."/>
            <person name="Shah S."/>
            <person name="Dougan E. K."/>
            <person name="Thang M."/>
            <person name="Chan C."/>
        </authorList>
    </citation>
    <scope>NUCLEOTIDE SEQUENCE [LARGE SCALE GENOMIC DNA]</scope>
</reference>
<evidence type="ECO:0000313" key="9">
    <source>
        <dbReference type="EMBL" id="CAL1173889.1"/>
    </source>
</evidence>
<feature type="domain" description="Ion transport" evidence="7">
    <location>
        <begin position="284"/>
        <end position="437"/>
    </location>
</feature>
<feature type="region of interest" description="Disordered" evidence="5">
    <location>
        <begin position="210"/>
        <end position="238"/>
    </location>
</feature>
<dbReference type="Pfam" id="PF00520">
    <property type="entry name" value="Ion_trans"/>
    <property type="match status" value="1"/>
</dbReference>
<feature type="transmembrane region" description="Helical" evidence="6">
    <location>
        <begin position="358"/>
        <end position="377"/>
    </location>
</feature>
<dbReference type="GO" id="GO:0001518">
    <property type="term" value="C:voltage-gated sodium channel complex"/>
    <property type="evidence" value="ECO:0007669"/>
    <property type="project" value="TreeGrafter"/>
</dbReference>
<evidence type="ECO:0000313" key="10">
    <source>
        <dbReference type="EMBL" id="CAL4807826.1"/>
    </source>
</evidence>
<keyword evidence="3 6" id="KW-1133">Transmembrane helix</keyword>
<protein>
    <submittedName>
        <fullName evidence="10">Cation channel sperm-associated protein 1 (CatSper1)</fullName>
    </submittedName>
</protein>
<dbReference type="Proteomes" id="UP001152797">
    <property type="component" value="Unassembled WGS sequence"/>
</dbReference>
<dbReference type="GO" id="GO:0008332">
    <property type="term" value="F:low voltage-gated calcium channel activity"/>
    <property type="evidence" value="ECO:0007669"/>
    <property type="project" value="TreeGrafter"/>
</dbReference>
<evidence type="ECO:0000256" key="6">
    <source>
        <dbReference type="SAM" id="Phobius"/>
    </source>
</evidence>
<evidence type="ECO:0000313" key="11">
    <source>
        <dbReference type="Proteomes" id="UP001152797"/>
    </source>
</evidence>
<reference evidence="8" key="1">
    <citation type="submission" date="2022-10" db="EMBL/GenBank/DDBJ databases">
        <authorList>
            <person name="Chen Y."/>
            <person name="Dougan E. K."/>
            <person name="Chan C."/>
            <person name="Rhodes N."/>
            <person name="Thang M."/>
        </authorList>
    </citation>
    <scope>NUCLEOTIDE SEQUENCE</scope>
</reference>
<organism evidence="8">
    <name type="scientific">Cladocopium goreaui</name>
    <dbReference type="NCBI Taxonomy" id="2562237"/>
    <lineage>
        <taxon>Eukaryota</taxon>
        <taxon>Sar</taxon>
        <taxon>Alveolata</taxon>
        <taxon>Dinophyceae</taxon>
        <taxon>Suessiales</taxon>
        <taxon>Symbiodiniaceae</taxon>
        <taxon>Cladocopium</taxon>
    </lineage>
</organism>
<comment type="subcellular location">
    <subcellularLocation>
        <location evidence="1">Membrane</location>
        <topology evidence="1">Multi-pass membrane protein</topology>
    </subcellularLocation>
</comment>
<evidence type="ECO:0000256" key="5">
    <source>
        <dbReference type="SAM" id="MobiDB-lite"/>
    </source>
</evidence>
<dbReference type="EMBL" id="CAMXCT030006816">
    <property type="protein sequence ID" value="CAL4807826.1"/>
    <property type="molecule type" value="Genomic_DNA"/>
</dbReference>
<dbReference type="EMBL" id="CAMXCT010006816">
    <property type="protein sequence ID" value="CAI4020514.1"/>
    <property type="molecule type" value="Genomic_DNA"/>
</dbReference>
<keyword evidence="4 6" id="KW-0472">Membrane</keyword>
<dbReference type="AlphaFoldDB" id="A0A9P1M5Z7"/>
<evidence type="ECO:0000256" key="2">
    <source>
        <dbReference type="ARBA" id="ARBA00022692"/>
    </source>
</evidence>
<dbReference type="GO" id="GO:0086010">
    <property type="term" value="P:membrane depolarization during action potential"/>
    <property type="evidence" value="ECO:0007669"/>
    <property type="project" value="TreeGrafter"/>
</dbReference>
<dbReference type="SUPFAM" id="SSF81324">
    <property type="entry name" value="Voltage-gated potassium channels"/>
    <property type="match status" value="1"/>
</dbReference>
<name>A0A9P1M5Z7_9DINO</name>
<comment type="caution">
    <text evidence="8">The sequence shown here is derived from an EMBL/GenBank/DDBJ whole genome shotgun (WGS) entry which is preliminary data.</text>
</comment>
<sequence length="438" mass="49223">MPKFAEEANPHRQPVMAWKFMAVKLGVIDYCAESTNGPTGVDHPQFCVEQQQQLQEGGPQKIGTFVNFSNDWSIQRTGPNAPIGVSSAFEQLLRQLAQQHVNELSDMRTRTQTAATGHAGSLEVREDFVCFAPSDETADMEKLGTPLMTPSTRPASSAVMQWQKAREQQRRSGRRANADSSLEGKTGRADESGLGFGNFALGLDCERSSSEMPMRSVRSQSKSSSRSRKDGGNSPSLVHHIMQSKNQQRETIRADSLLSLWESRDDTGSVLPRCLRCRKWLQSKFFEIAMVSILLANVLWIAMRLQVIGMAMELGSPSSSWTVTFLVGDLVFAAIFALEFFIRCYVSGWRFWRSWVSYLDLFVGISCVLEFLVILTARDDAFDFAMLRLFRLIKIVKSMRMFNINSILAPLHLLTKCLEACVGMLFWSFLLMSFVQCS</sequence>
<gene>
    <name evidence="8" type="ORF">C1SCF055_LOCUS44926</name>
</gene>
<feature type="transmembrane region" description="Helical" evidence="6">
    <location>
        <begin position="323"/>
        <end position="346"/>
    </location>
</feature>
<dbReference type="PANTHER" id="PTHR10037">
    <property type="entry name" value="VOLTAGE-GATED CATION CHANNEL CALCIUM AND SODIUM"/>
    <property type="match status" value="1"/>
</dbReference>
<dbReference type="GO" id="GO:0070509">
    <property type="term" value="P:calcium ion import"/>
    <property type="evidence" value="ECO:0007669"/>
    <property type="project" value="TreeGrafter"/>
</dbReference>
<dbReference type="Gene3D" id="1.20.120.350">
    <property type="entry name" value="Voltage-gated potassium channels. Chain C"/>
    <property type="match status" value="1"/>
</dbReference>
<evidence type="ECO:0000256" key="3">
    <source>
        <dbReference type="ARBA" id="ARBA00022989"/>
    </source>
</evidence>
<feature type="compositionally biased region" description="Polar residues" evidence="5">
    <location>
        <begin position="148"/>
        <end position="160"/>
    </location>
</feature>
<feature type="transmembrane region" description="Helical" evidence="6">
    <location>
        <begin position="285"/>
        <end position="303"/>
    </location>
</feature>
<keyword evidence="2 6" id="KW-0812">Transmembrane</keyword>
<feature type="region of interest" description="Disordered" evidence="5">
    <location>
        <begin position="143"/>
        <end position="189"/>
    </location>
</feature>
<evidence type="ECO:0000256" key="4">
    <source>
        <dbReference type="ARBA" id="ARBA00023136"/>
    </source>
</evidence>